<dbReference type="RefSeq" id="WP_227154506.1">
    <property type="nucleotide sequence ID" value="NZ_CP132899.1"/>
</dbReference>
<dbReference type="AlphaFoldDB" id="A0AAP2QB89"/>
<evidence type="ECO:0000313" key="2">
    <source>
        <dbReference type="Proteomes" id="UP001198806"/>
    </source>
</evidence>
<name>A0AAP2QB89_PARDI</name>
<dbReference type="Proteomes" id="UP001198806">
    <property type="component" value="Unassembled WGS sequence"/>
</dbReference>
<organism evidence="1 2">
    <name type="scientific">Parabacteroides distasonis</name>
    <dbReference type="NCBI Taxonomy" id="823"/>
    <lineage>
        <taxon>Bacteria</taxon>
        <taxon>Pseudomonadati</taxon>
        <taxon>Bacteroidota</taxon>
        <taxon>Bacteroidia</taxon>
        <taxon>Bacteroidales</taxon>
        <taxon>Tannerellaceae</taxon>
        <taxon>Parabacteroides</taxon>
    </lineage>
</organism>
<protein>
    <submittedName>
        <fullName evidence="1">Uncharacterized protein</fullName>
    </submittedName>
</protein>
<accession>A0AAP2QB89</accession>
<reference evidence="1" key="1">
    <citation type="submission" date="2021-10" db="EMBL/GenBank/DDBJ databases">
        <title>Collection of gut derived symbiotic bacterial strains cultured from healthy donors.</title>
        <authorList>
            <person name="Lin H."/>
            <person name="Littmann E."/>
            <person name="Kohout C."/>
            <person name="Pamer E.G."/>
        </authorList>
    </citation>
    <scope>NUCLEOTIDE SEQUENCE</scope>
    <source>
        <strain evidence="1">DFI.2.94</strain>
    </source>
</reference>
<sequence>MVVKYFFFFALLTFYACSSGENGLLELALDKSGENRSELEVVLDHYKDDLKKLEAARFLICNMIGKQVLDSNSVKGNQVYFDAFANYRETYGSFLYDIQYAIYDSINKSYSHIKVNPRFLFDLKELSSDYLIHHIRSVFPK</sequence>
<gene>
    <name evidence="1" type="ORF">LI194_21255</name>
</gene>
<dbReference type="PROSITE" id="PS51257">
    <property type="entry name" value="PROKAR_LIPOPROTEIN"/>
    <property type="match status" value="1"/>
</dbReference>
<proteinExistence type="predicted"/>
<evidence type="ECO:0000313" key="1">
    <source>
        <dbReference type="EMBL" id="MCB6520311.1"/>
    </source>
</evidence>
<comment type="caution">
    <text evidence="1">The sequence shown here is derived from an EMBL/GenBank/DDBJ whole genome shotgun (WGS) entry which is preliminary data.</text>
</comment>
<dbReference type="EMBL" id="JAJCNI010000048">
    <property type="protein sequence ID" value="MCB6520311.1"/>
    <property type="molecule type" value="Genomic_DNA"/>
</dbReference>